<keyword evidence="1" id="KW-0805">Transcription regulation</keyword>
<proteinExistence type="predicted"/>
<evidence type="ECO:0000259" key="4">
    <source>
        <dbReference type="PROSITE" id="PS01124"/>
    </source>
</evidence>
<evidence type="ECO:0000256" key="3">
    <source>
        <dbReference type="ARBA" id="ARBA00023163"/>
    </source>
</evidence>
<dbReference type="InterPro" id="IPR018060">
    <property type="entry name" value="HTH_AraC"/>
</dbReference>
<keyword evidence="6" id="KW-1185">Reference proteome</keyword>
<dbReference type="PANTHER" id="PTHR46796:SF13">
    <property type="entry name" value="HTH-TYPE TRANSCRIPTIONAL ACTIVATOR RHAS"/>
    <property type="match status" value="1"/>
</dbReference>
<evidence type="ECO:0000256" key="2">
    <source>
        <dbReference type="ARBA" id="ARBA00023125"/>
    </source>
</evidence>
<dbReference type="OrthoDB" id="241790at2"/>
<dbReference type="GO" id="GO:0003700">
    <property type="term" value="F:DNA-binding transcription factor activity"/>
    <property type="evidence" value="ECO:0007669"/>
    <property type="project" value="InterPro"/>
</dbReference>
<dbReference type="PROSITE" id="PS01124">
    <property type="entry name" value="HTH_ARAC_FAMILY_2"/>
    <property type="match status" value="1"/>
</dbReference>
<gene>
    <name evidence="5" type="ORF">FB471_0718</name>
</gene>
<dbReference type="Pfam" id="PF12852">
    <property type="entry name" value="Cupin_6"/>
    <property type="match status" value="1"/>
</dbReference>
<evidence type="ECO:0000313" key="6">
    <source>
        <dbReference type="Proteomes" id="UP000320876"/>
    </source>
</evidence>
<dbReference type="PANTHER" id="PTHR46796">
    <property type="entry name" value="HTH-TYPE TRANSCRIPTIONAL ACTIVATOR RHAS-RELATED"/>
    <property type="match status" value="1"/>
</dbReference>
<feature type="domain" description="HTH araC/xylS-type" evidence="4">
    <location>
        <begin position="212"/>
        <end position="310"/>
    </location>
</feature>
<dbReference type="InterPro" id="IPR050204">
    <property type="entry name" value="AraC_XylS_family_regulators"/>
</dbReference>
<evidence type="ECO:0000256" key="1">
    <source>
        <dbReference type="ARBA" id="ARBA00023015"/>
    </source>
</evidence>
<dbReference type="RefSeq" id="WP_141995910.1">
    <property type="nucleotide sequence ID" value="NZ_VFML01000001.1"/>
</dbReference>
<dbReference type="SUPFAM" id="SSF46689">
    <property type="entry name" value="Homeodomain-like"/>
    <property type="match status" value="2"/>
</dbReference>
<dbReference type="SMART" id="SM00342">
    <property type="entry name" value="HTH_ARAC"/>
    <property type="match status" value="1"/>
</dbReference>
<dbReference type="Gene3D" id="1.10.10.60">
    <property type="entry name" value="Homeodomain-like"/>
    <property type="match status" value="1"/>
</dbReference>
<keyword evidence="2 5" id="KW-0238">DNA-binding</keyword>
<dbReference type="AlphaFoldDB" id="A0A542DDB5"/>
<name>A0A542DDB5_AMYCI</name>
<reference evidence="5 6" key="1">
    <citation type="submission" date="2019-06" db="EMBL/GenBank/DDBJ databases">
        <title>Sequencing the genomes of 1000 actinobacteria strains.</title>
        <authorList>
            <person name="Klenk H.-P."/>
        </authorList>
    </citation>
    <scope>NUCLEOTIDE SEQUENCE [LARGE SCALE GENOMIC DNA]</scope>
    <source>
        <strain evidence="5 6">DSM 45679</strain>
    </source>
</reference>
<sequence>MDVFTDLVRGFRADGAMFGQSILTAPWSHRFAHDAALTVCTLLEGAGWLLPTAGEPIRLGCGDVAIVRGPDPFVVADEPGTEPQIVIHGSELCLSTADGTNLAETTRLGPRTWGAARTGTAALLIGAYQARGEPCDRLLRALPPVAVVRAGGQPCPEFELIKVELERERPGQHLVLDRLLDLLLVCTLRDWFDRPEAEPPAWYRALADPVAGPALRAMHDNPAHGWTVAGLARAAGVSRAALARRFTELVGQPPLTYLTSWRMALAADLLREPGSTVRSVATEVGYADGFAFSAAFRRVRGIRPSAHATASGR</sequence>
<keyword evidence="3" id="KW-0804">Transcription</keyword>
<dbReference type="Proteomes" id="UP000320876">
    <property type="component" value="Unassembled WGS sequence"/>
</dbReference>
<accession>A0A542DDB5</accession>
<evidence type="ECO:0000313" key="5">
    <source>
        <dbReference type="EMBL" id="TQJ01055.1"/>
    </source>
</evidence>
<dbReference type="GO" id="GO:0043565">
    <property type="term" value="F:sequence-specific DNA binding"/>
    <property type="evidence" value="ECO:0007669"/>
    <property type="project" value="InterPro"/>
</dbReference>
<dbReference type="Pfam" id="PF12833">
    <property type="entry name" value="HTH_18"/>
    <property type="match status" value="1"/>
</dbReference>
<protein>
    <submittedName>
        <fullName evidence="5">AraC-like DNA-binding protein</fullName>
    </submittedName>
</protein>
<dbReference type="EMBL" id="VFML01000001">
    <property type="protein sequence ID" value="TQJ01055.1"/>
    <property type="molecule type" value="Genomic_DNA"/>
</dbReference>
<dbReference type="InterPro" id="IPR032783">
    <property type="entry name" value="AraC_lig"/>
</dbReference>
<comment type="caution">
    <text evidence="5">The sequence shown here is derived from an EMBL/GenBank/DDBJ whole genome shotgun (WGS) entry which is preliminary data.</text>
</comment>
<organism evidence="5 6">
    <name type="scientific">Amycolatopsis cihanbeyliensis</name>
    <dbReference type="NCBI Taxonomy" id="1128664"/>
    <lineage>
        <taxon>Bacteria</taxon>
        <taxon>Bacillati</taxon>
        <taxon>Actinomycetota</taxon>
        <taxon>Actinomycetes</taxon>
        <taxon>Pseudonocardiales</taxon>
        <taxon>Pseudonocardiaceae</taxon>
        <taxon>Amycolatopsis</taxon>
    </lineage>
</organism>
<dbReference type="InterPro" id="IPR009057">
    <property type="entry name" value="Homeodomain-like_sf"/>
</dbReference>